<proteinExistence type="predicted"/>
<dbReference type="AlphaFoldDB" id="A0A8H7TP08"/>
<gene>
    <name evidence="1" type="ORF">IM811_013199</name>
</gene>
<name>A0A8H7TP08_BIOOC</name>
<evidence type="ECO:0000313" key="1">
    <source>
        <dbReference type="EMBL" id="KAF9751405.1"/>
    </source>
</evidence>
<sequence>MRSAPGGRLSGHHSPVPSHGVFQALCFAWPLAGESKAKQASWQLDKAKQCQARPSKAKKRPEAELNTWGLIGLPPPGGVHQTIRRQRSELFLSLEYVAVSDWRFACQISA</sequence>
<accession>A0A8H7TP08</accession>
<organism evidence="1 2">
    <name type="scientific">Bionectria ochroleuca</name>
    <name type="common">Gliocladium roseum</name>
    <dbReference type="NCBI Taxonomy" id="29856"/>
    <lineage>
        <taxon>Eukaryota</taxon>
        <taxon>Fungi</taxon>
        <taxon>Dikarya</taxon>
        <taxon>Ascomycota</taxon>
        <taxon>Pezizomycotina</taxon>
        <taxon>Sordariomycetes</taxon>
        <taxon>Hypocreomycetidae</taxon>
        <taxon>Hypocreales</taxon>
        <taxon>Bionectriaceae</taxon>
        <taxon>Clonostachys</taxon>
    </lineage>
</organism>
<comment type="caution">
    <text evidence="1">The sequence shown here is derived from an EMBL/GenBank/DDBJ whole genome shotgun (WGS) entry which is preliminary data.</text>
</comment>
<protein>
    <submittedName>
        <fullName evidence="1">Uncharacterized protein</fullName>
    </submittedName>
</protein>
<evidence type="ECO:0000313" key="2">
    <source>
        <dbReference type="Proteomes" id="UP000616885"/>
    </source>
</evidence>
<dbReference type="EMBL" id="JADCTT010000005">
    <property type="protein sequence ID" value="KAF9751405.1"/>
    <property type="molecule type" value="Genomic_DNA"/>
</dbReference>
<dbReference type="Proteomes" id="UP000616885">
    <property type="component" value="Unassembled WGS sequence"/>
</dbReference>
<reference evidence="1" key="1">
    <citation type="submission" date="2020-10" db="EMBL/GenBank/DDBJ databases">
        <title>High-Quality Genome Resource of Clonostachys rosea strain S41 by Oxford Nanopore Long-Read Sequencing.</title>
        <authorList>
            <person name="Wang H."/>
        </authorList>
    </citation>
    <scope>NUCLEOTIDE SEQUENCE</scope>
    <source>
        <strain evidence="1">S41</strain>
    </source>
</reference>